<name>A0A2Z5FWB5_9BACT</name>
<protein>
    <submittedName>
        <fullName evidence="3">L-asparaginase</fullName>
    </submittedName>
</protein>
<dbReference type="Gene3D" id="3.10.450.50">
    <property type="match status" value="1"/>
</dbReference>
<evidence type="ECO:0000313" key="4">
    <source>
        <dbReference type="Proteomes" id="UP000253606"/>
    </source>
</evidence>
<dbReference type="KEGG" id="abas:ACPOL_1779"/>
<gene>
    <name evidence="3" type="ORF">ACPOL_1779</name>
</gene>
<dbReference type="AlphaFoldDB" id="A0A2Z5FWB5"/>
<keyword evidence="4" id="KW-1185">Reference proteome</keyword>
<dbReference type="EMBL" id="CP030840">
    <property type="protein sequence ID" value="AXC11121.1"/>
    <property type="molecule type" value="Genomic_DNA"/>
</dbReference>
<dbReference type="InterPro" id="IPR032710">
    <property type="entry name" value="NTF2-like_dom_sf"/>
</dbReference>
<accession>A0A2Z5FWB5</accession>
<dbReference type="NCBIfam" id="TIGR02246">
    <property type="entry name" value="SgcJ/EcaC family oxidoreductase"/>
    <property type="match status" value="1"/>
</dbReference>
<dbReference type="InterPro" id="IPR027843">
    <property type="entry name" value="DUF4440"/>
</dbReference>
<dbReference type="Pfam" id="PF14534">
    <property type="entry name" value="DUF4440"/>
    <property type="match status" value="1"/>
</dbReference>
<proteinExistence type="predicted"/>
<evidence type="ECO:0000259" key="2">
    <source>
        <dbReference type="Pfam" id="PF14534"/>
    </source>
</evidence>
<evidence type="ECO:0000256" key="1">
    <source>
        <dbReference type="SAM" id="SignalP"/>
    </source>
</evidence>
<feature type="chain" id="PRO_5016247275" evidence="1">
    <location>
        <begin position="26"/>
        <end position="150"/>
    </location>
</feature>
<sequence length="150" mass="16572">MWRNKLAILCLLIPLQVRLMPIALAQDSSASIQQVMQRQVQAWNHGDIEAFMHGYNNAADTTFIGKTLEQGYAPILARYKKAYPGHEAMGTLDFSEISVRMLGSDYAVATGKFHLARTAAGGGDASGIFSLVWEETQEGWKIILDHTTSE</sequence>
<organism evidence="3 4">
    <name type="scientific">Acidisarcina polymorpha</name>
    <dbReference type="NCBI Taxonomy" id="2211140"/>
    <lineage>
        <taxon>Bacteria</taxon>
        <taxon>Pseudomonadati</taxon>
        <taxon>Acidobacteriota</taxon>
        <taxon>Terriglobia</taxon>
        <taxon>Terriglobales</taxon>
        <taxon>Acidobacteriaceae</taxon>
        <taxon>Acidisarcina</taxon>
    </lineage>
</organism>
<reference evidence="3 4" key="1">
    <citation type="journal article" date="2018" name="Front. Microbiol.">
        <title>Hydrolytic Capabilities as a Key to Environmental Success: Chitinolytic and Cellulolytic Acidobacteria From Acidic Sub-arctic Soils and Boreal Peatlands.</title>
        <authorList>
            <person name="Belova S.E."/>
            <person name="Ravin N.V."/>
            <person name="Pankratov T.A."/>
            <person name="Rakitin A.L."/>
            <person name="Ivanova A.A."/>
            <person name="Beletsky A.V."/>
            <person name="Mardanov A.V."/>
            <person name="Sinninghe Damste J.S."/>
            <person name="Dedysh S.N."/>
        </authorList>
    </citation>
    <scope>NUCLEOTIDE SEQUENCE [LARGE SCALE GENOMIC DNA]</scope>
    <source>
        <strain evidence="3 4">SBC82</strain>
    </source>
</reference>
<dbReference type="Proteomes" id="UP000253606">
    <property type="component" value="Chromosome"/>
</dbReference>
<feature type="domain" description="DUF4440" evidence="2">
    <location>
        <begin position="32"/>
        <end position="142"/>
    </location>
</feature>
<evidence type="ECO:0000313" key="3">
    <source>
        <dbReference type="EMBL" id="AXC11121.1"/>
    </source>
</evidence>
<feature type="signal peptide" evidence="1">
    <location>
        <begin position="1"/>
        <end position="25"/>
    </location>
</feature>
<keyword evidence="1" id="KW-0732">Signal</keyword>
<dbReference type="InterPro" id="IPR011944">
    <property type="entry name" value="Steroid_delta5-4_isomerase"/>
</dbReference>
<dbReference type="SUPFAM" id="SSF54427">
    <property type="entry name" value="NTF2-like"/>
    <property type="match status" value="1"/>
</dbReference>
<dbReference type="RefSeq" id="WP_201759121.1">
    <property type="nucleotide sequence ID" value="NZ_CP030840.1"/>
</dbReference>